<dbReference type="GO" id="GO:0005576">
    <property type="term" value="C:extracellular region"/>
    <property type="evidence" value="ECO:0007669"/>
    <property type="project" value="UniProtKB-SubCell"/>
</dbReference>
<reference evidence="16 17" key="1">
    <citation type="submission" date="2019-07" db="EMBL/GenBank/DDBJ databases">
        <title>Draft genome for Aliikangiella sp. M105.</title>
        <authorList>
            <person name="Wang G."/>
        </authorList>
    </citation>
    <scope>NUCLEOTIDE SEQUENCE [LARGE SCALE GENOMIC DNA]</scope>
    <source>
        <strain evidence="16 17">M105</strain>
    </source>
</reference>
<dbReference type="CDD" id="cd00146">
    <property type="entry name" value="PKD"/>
    <property type="match status" value="1"/>
</dbReference>
<dbReference type="PANTHER" id="PTHR46182">
    <property type="entry name" value="FI19480P1"/>
    <property type="match status" value="1"/>
</dbReference>
<feature type="active site" evidence="13">
    <location>
        <position position="495"/>
    </location>
</feature>
<keyword evidence="7" id="KW-0479">Metal-binding</keyword>
<keyword evidence="6" id="KW-0645">Protease</keyword>
<dbReference type="PANTHER" id="PTHR46182:SF2">
    <property type="entry name" value="FI19480P1"/>
    <property type="match status" value="1"/>
</dbReference>
<comment type="subcellular location">
    <subcellularLocation>
        <location evidence="3">Secreted</location>
    </subcellularLocation>
</comment>
<evidence type="ECO:0000256" key="6">
    <source>
        <dbReference type="ARBA" id="ARBA00022670"/>
    </source>
</evidence>
<evidence type="ECO:0000256" key="2">
    <source>
        <dbReference type="ARBA" id="ARBA00001947"/>
    </source>
</evidence>
<evidence type="ECO:0000256" key="1">
    <source>
        <dbReference type="ARBA" id="ARBA00000424"/>
    </source>
</evidence>
<dbReference type="EMBL" id="VIKS01000009">
    <property type="protein sequence ID" value="TQV86827.1"/>
    <property type="molecule type" value="Genomic_DNA"/>
</dbReference>
<feature type="domain" description="PKD/Chitinase" evidence="15">
    <location>
        <begin position="1066"/>
        <end position="1156"/>
    </location>
</feature>
<feature type="domain" description="PKD/Chitinase" evidence="15">
    <location>
        <begin position="1165"/>
        <end position="1251"/>
    </location>
</feature>
<dbReference type="InterPro" id="IPR029865">
    <property type="entry name" value="KIAA0319-like"/>
</dbReference>
<comment type="caution">
    <text evidence="16">The sequence shown here is derived from an EMBL/GenBank/DDBJ whole genome shotgun (WGS) entry which is preliminary data.</text>
</comment>
<dbReference type="InterPro" id="IPR013783">
    <property type="entry name" value="Ig-like_fold"/>
</dbReference>
<dbReference type="InterPro" id="IPR022409">
    <property type="entry name" value="PKD/Chitinase_dom"/>
</dbReference>
<evidence type="ECO:0000256" key="12">
    <source>
        <dbReference type="ARBA" id="ARBA00023145"/>
    </source>
</evidence>
<feature type="domain" description="PKD/Chitinase" evidence="15">
    <location>
        <begin position="785"/>
        <end position="871"/>
    </location>
</feature>
<keyword evidence="17" id="KW-1185">Reference proteome</keyword>
<comment type="catalytic activity">
    <reaction evidence="1">
        <text>Digestion of native collagen in the triple helical region at Xaa-|-Gly bonds. With synthetic peptides, a preference is shown for Gly at P3 and P1', Pro and Ala at P2 and P2', and hydroxyproline, Ala or Arg at P3'.</text>
        <dbReference type="EC" id="3.4.24.3"/>
    </reaction>
</comment>
<protein>
    <recommendedName>
        <fullName evidence="4">microbial collagenase</fullName>
        <ecNumber evidence="4">3.4.24.3</ecNumber>
    </recommendedName>
</protein>
<dbReference type="GO" id="GO:0016020">
    <property type="term" value="C:membrane"/>
    <property type="evidence" value="ECO:0007669"/>
    <property type="project" value="TreeGrafter"/>
</dbReference>
<dbReference type="GO" id="GO:0006508">
    <property type="term" value="P:proteolysis"/>
    <property type="evidence" value="ECO:0007669"/>
    <property type="project" value="UniProtKB-KW"/>
</dbReference>
<dbReference type="InterPro" id="IPR013661">
    <property type="entry name" value="Peptidase_M9_N_dom"/>
</dbReference>
<evidence type="ECO:0000256" key="9">
    <source>
        <dbReference type="ARBA" id="ARBA00022801"/>
    </source>
</evidence>
<sequence>MSVKVRLLSVLLIVFGVCETHAARELKPVSGVVNANKHEDFHRHKDFQKQDADSVRVPDYALPVNAHHLKEQSTDYQFDKMSRSNVCDDNAFVTSGTALLTAIINQGVDCINRLFEEAPLSVREGTFTEANILNVASAAKVESEEYKGTDPDRYLEGLYTWIKAFYYFDNRSLTTANNQAATIAALNAFAANSHFYDKTQAHAELVYAAMININNALVGEHFVFLVDSLFDHYDESFENVDGWGTAFATIFWDVMYQCQNRSACRTSKVNAELVKKMGDFIHENLSWMDNTKSDFHLHNFGYHLAGVYAGKNEAHFEALRPELEKQLNKIFSDFGPLKADSGRRAYLQALAEVNYHAQCALYNVCSKVTEIINFVLADRINCPSGTLFMWAQDMNQEQLDWACSSLVSHENYFHSKLNTSNIPVTPDDNDKLRMVVFNNAHEWGVYGYALFGASTDNGGLYLEGDPSVAGDQATFFAYEDVPARPIFDIWNLRHEYIHYLDGRFIKQGDFADVNDIGRTVWYGEGIAEYISRKDCNDEAAAQAEAGTYPLSTIFTNEYGVGSNRIYNWGYLATRFMFEEKNGDFFAMLNLFKLGKYQEYRDTLVDVWVDNKTFDADFAAWLPTVKSLNCTIDDTRPDSPIEPIDIDDVQGNDQVGIDACTAGQYIGDQMQAGVAVCLDAVSGGNQLQMELLVPEGLVNVSLQISLKHGEGNADLLHKYDNRPSEQDYDHYSNTATNDELVIVNSVKAGWNYIHVKADDEFSGVTLLARYVQNADSENMLPTANAGSDMNVDEQSQAILSGAASNDSDGEIVRYIWKQTSGTQVTLSSDIIGEPSFTTPTLTESEVITFSLTVIDNEGGTATDTIDITVNPVNANPVANAGEDARVNEQTLVTLNGTTSNDSDGEITAYSWRQVSGTGVTLSNLSASNPTFIAPTLTEDEVLVFELTVTDNEGATSTDIVNITVNFVNAAPTANAGSDNSVNEQTQVSLNGSSSVDSDGEIASYAWVQLTGTSVTLNNANTSNPNFVAPTLTINETLTFELTVTDNEGATSSDTVEILVNFVNALPTANAGADLNVNEQTLVVLDGSASVDSDGSIVSYLWRQTSGPDITLSETNVSEPSFMAPTLSTNETLTFELTVTDNEGATSSDTVEVTVNFVNAAPTANAGNDISVNEQMQVTLNGSSSSDSDGEIAGYAWQQTSGVSVALSNSAIDKPTFTAPSISSDQTLTFQLTVTDNEGATSVDTVSVRVKNVQSNSGGGSSGGGGNMGFFTIVFLSLLALSRKKVLF</sequence>
<feature type="domain" description="PKD/Chitinase" evidence="15">
    <location>
        <begin position="971"/>
        <end position="1061"/>
    </location>
</feature>
<dbReference type="Gene3D" id="2.60.120.380">
    <property type="match status" value="1"/>
</dbReference>
<comment type="cofactor">
    <cofactor evidence="2">
        <name>Zn(2+)</name>
        <dbReference type="ChEBI" id="CHEBI:29105"/>
    </cofactor>
</comment>
<dbReference type="Pfam" id="PF08453">
    <property type="entry name" value="Peptidase_M9_N"/>
    <property type="match status" value="1"/>
</dbReference>
<evidence type="ECO:0000256" key="7">
    <source>
        <dbReference type="ARBA" id="ARBA00022723"/>
    </source>
</evidence>
<evidence type="ECO:0000256" key="10">
    <source>
        <dbReference type="ARBA" id="ARBA00022833"/>
    </source>
</evidence>
<name>A0A545UBJ2_9GAMM</name>
<dbReference type="InterPro" id="IPR007280">
    <property type="entry name" value="Peptidase_C_arc/bac"/>
</dbReference>
<dbReference type="InterPro" id="IPR002169">
    <property type="entry name" value="Peptidase_M9A/M9B"/>
</dbReference>
<dbReference type="PRINTS" id="PR00931">
    <property type="entry name" value="MICOLLPTASE"/>
</dbReference>
<evidence type="ECO:0000313" key="16">
    <source>
        <dbReference type="EMBL" id="TQV86827.1"/>
    </source>
</evidence>
<dbReference type="Pfam" id="PF01752">
    <property type="entry name" value="Peptidase_M9"/>
    <property type="match status" value="1"/>
</dbReference>
<feature type="chain" id="PRO_5022131870" description="microbial collagenase" evidence="14">
    <location>
        <begin position="23"/>
        <end position="1286"/>
    </location>
</feature>
<dbReference type="GO" id="GO:0031410">
    <property type="term" value="C:cytoplasmic vesicle"/>
    <property type="evidence" value="ECO:0007669"/>
    <property type="project" value="TreeGrafter"/>
</dbReference>
<evidence type="ECO:0000256" key="13">
    <source>
        <dbReference type="PIRSR" id="PIRSR602169-1"/>
    </source>
</evidence>
<feature type="signal peptide" evidence="14">
    <location>
        <begin position="1"/>
        <end position="22"/>
    </location>
</feature>
<dbReference type="Proteomes" id="UP000315439">
    <property type="component" value="Unassembled WGS sequence"/>
</dbReference>
<evidence type="ECO:0000256" key="4">
    <source>
        <dbReference type="ARBA" id="ARBA00012653"/>
    </source>
</evidence>
<keyword evidence="12" id="KW-0865">Zymogen</keyword>
<keyword evidence="8 14" id="KW-0732">Signal</keyword>
<dbReference type="Gene3D" id="3.40.30.160">
    <property type="entry name" value="Collagenase ColT, N-terminal domain"/>
    <property type="match status" value="1"/>
</dbReference>
<dbReference type="SMART" id="SM00089">
    <property type="entry name" value="PKD"/>
    <property type="match status" value="5"/>
</dbReference>
<evidence type="ECO:0000256" key="14">
    <source>
        <dbReference type="SAM" id="SignalP"/>
    </source>
</evidence>
<evidence type="ECO:0000256" key="3">
    <source>
        <dbReference type="ARBA" id="ARBA00004613"/>
    </source>
</evidence>
<dbReference type="RefSeq" id="WP_142894223.1">
    <property type="nucleotide sequence ID" value="NZ_ML660165.1"/>
</dbReference>
<feature type="domain" description="PKD/Chitinase" evidence="15">
    <location>
        <begin position="876"/>
        <end position="966"/>
    </location>
</feature>
<dbReference type="Gene3D" id="2.60.40.10">
    <property type="entry name" value="Immunoglobulins"/>
    <property type="match status" value="5"/>
</dbReference>
<evidence type="ECO:0000259" key="15">
    <source>
        <dbReference type="SMART" id="SM00089"/>
    </source>
</evidence>
<dbReference type="SUPFAM" id="SSF49299">
    <property type="entry name" value="PKD domain"/>
    <property type="match status" value="5"/>
</dbReference>
<dbReference type="EC" id="3.4.24.3" evidence="4"/>
<keyword evidence="5" id="KW-0964">Secreted</keyword>
<dbReference type="Pfam" id="PF22352">
    <property type="entry name" value="K319L-like_PKD"/>
    <property type="match status" value="5"/>
</dbReference>
<dbReference type="GO" id="GO:0008270">
    <property type="term" value="F:zinc ion binding"/>
    <property type="evidence" value="ECO:0007669"/>
    <property type="project" value="InterPro"/>
</dbReference>
<evidence type="ECO:0000313" key="17">
    <source>
        <dbReference type="Proteomes" id="UP000315439"/>
    </source>
</evidence>
<keyword evidence="11" id="KW-0482">Metalloprotease</keyword>
<dbReference type="OrthoDB" id="9802683at2"/>
<keyword evidence="9" id="KW-0378">Hydrolase</keyword>
<gene>
    <name evidence="16" type="ORF">FLL46_13480</name>
</gene>
<keyword evidence="10" id="KW-0862">Zinc</keyword>
<evidence type="ECO:0000256" key="5">
    <source>
        <dbReference type="ARBA" id="ARBA00022525"/>
    </source>
</evidence>
<dbReference type="GO" id="GO:0004222">
    <property type="term" value="F:metalloendopeptidase activity"/>
    <property type="evidence" value="ECO:0007669"/>
    <property type="project" value="UniProtKB-EC"/>
</dbReference>
<dbReference type="Gene3D" id="1.10.390.20">
    <property type="match status" value="1"/>
</dbReference>
<accession>A0A545UBJ2</accession>
<evidence type="ECO:0000256" key="8">
    <source>
        <dbReference type="ARBA" id="ARBA00022729"/>
    </source>
</evidence>
<organism evidence="16 17">
    <name type="scientific">Aliikangiella coralliicola</name>
    <dbReference type="NCBI Taxonomy" id="2592383"/>
    <lineage>
        <taxon>Bacteria</taxon>
        <taxon>Pseudomonadati</taxon>
        <taxon>Pseudomonadota</taxon>
        <taxon>Gammaproteobacteria</taxon>
        <taxon>Oceanospirillales</taxon>
        <taxon>Pleioneaceae</taxon>
        <taxon>Aliikangiella</taxon>
    </lineage>
</organism>
<dbReference type="InterPro" id="IPR035986">
    <property type="entry name" value="PKD_dom_sf"/>
</dbReference>
<dbReference type="Pfam" id="PF04151">
    <property type="entry name" value="PPC"/>
    <property type="match status" value="1"/>
</dbReference>
<proteinExistence type="predicted"/>
<evidence type="ECO:0000256" key="11">
    <source>
        <dbReference type="ARBA" id="ARBA00023049"/>
    </source>
</evidence>